<dbReference type="SUPFAM" id="SSF143631">
    <property type="entry name" value="ApbE-like"/>
    <property type="match status" value="1"/>
</dbReference>
<dbReference type="GO" id="GO:0046872">
    <property type="term" value="F:metal ion binding"/>
    <property type="evidence" value="ECO:0007669"/>
    <property type="project" value="UniProtKB-KW"/>
</dbReference>
<dbReference type="InterPro" id="IPR003374">
    <property type="entry name" value="ApbE-like_sf"/>
</dbReference>
<keyword evidence="8" id="KW-0460">Magnesium</keyword>
<evidence type="ECO:0000256" key="4">
    <source>
        <dbReference type="ARBA" id="ARBA00022630"/>
    </source>
</evidence>
<dbReference type="Gene3D" id="3.10.520.10">
    <property type="entry name" value="ApbE-like domains"/>
    <property type="match status" value="2"/>
</dbReference>
<evidence type="ECO:0000256" key="2">
    <source>
        <dbReference type="ARBA" id="ARBA00011955"/>
    </source>
</evidence>
<gene>
    <name evidence="11" type="ORF">CLV47_11292</name>
</gene>
<comment type="caution">
    <text evidence="11">The sequence shown here is derived from an EMBL/GenBank/DDBJ whole genome shotgun (WGS) entry which is preliminary data.</text>
</comment>
<evidence type="ECO:0000256" key="5">
    <source>
        <dbReference type="ARBA" id="ARBA00022679"/>
    </source>
</evidence>
<comment type="catalytic activity">
    <reaction evidence="10">
        <text>L-threonyl-[protein] + FAD = FMN-L-threonyl-[protein] + AMP + H(+)</text>
        <dbReference type="Rhea" id="RHEA:36847"/>
        <dbReference type="Rhea" id="RHEA-COMP:11060"/>
        <dbReference type="Rhea" id="RHEA-COMP:11061"/>
        <dbReference type="ChEBI" id="CHEBI:15378"/>
        <dbReference type="ChEBI" id="CHEBI:30013"/>
        <dbReference type="ChEBI" id="CHEBI:57692"/>
        <dbReference type="ChEBI" id="CHEBI:74257"/>
        <dbReference type="ChEBI" id="CHEBI:456215"/>
        <dbReference type="EC" id="2.7.1.180"/>
    </reaction>
</comment>
<evidence type="ECO:0000256" key="8">
    <source>
        <dbReference type="ARBA" id="ARBA00022842"/>
    </source>
</evidence>
<protein>
    <recommendedName>
        <fullName evidence="3">FAD:protein FMN transferase</fullName>
        <ecNumber evidence="2">2.7.1.180</ecNumber>
    </recommendedName>
    <alternativeName>
        <fullName evidence="9">Flavin transferase</fullName>
    </alternativeName>
</protein>
<dbReference type="PANTHER" id="PTHR30040">
    <property type="entry name" value="THIAMINE BIOSYNTHESIS LIPOPROTEIN APBE"/>
    <property type="match status" value="1"/>
</dbReference>
<dbReference type="Proteomes" id="UP000237752">
    <property type="component" value="Unassembled WGS sequence"/>
</dbReference>
<dbReference type="InterPro" id="IPR024932">
    <property type="entry name" value="ApbE"/>
</dbReference>
<reference evidence="11 12" key="1">
    <citation type="submission" date="2018-03" db="EMBL/GenBank/DDBJ databases">
        <title>Genomic Encyclopedia of Archaeal and Bacterial Type Strains, Phase II (KMG-II): from individual species to whole genera.</title>
        <authorList>
            <person name="Goeker M."/>
        </authorList>
    </citation>
    <scope>NUCLEOTIDE SEQUENCE [LARGE SCALE GENOMIC DNA]</scope>
    <source>
        <strain evidence="11 12">DSM 100065</strain>
    </source>
</reference>
<dbReference type="OrthoDB" id="9778595at2"/>
<evidence type="ECO:0000313" key="12">
    <source>
        <dbReference type="Proteomes" id="UP000237752"/>
    </source>
</evidence>
<keyword evidence="6" id="KW-0479">Metal-binding</keyword>
<dbReference type="GO" id="GO:0016740">
    <property type="term" value="F:transferase activity"/>
    <property type="evidence" value="ECO:0007669"/>
    <property type="project" value="UniProtKB-KW"/>
</dbReference>
<proteinExistence type="predicted"/>
<keyword evidence="11" id="KW-0449">Lipoprotein</keyword>
<dbReference type="RefSeq" id="WP_106349714.1">
    <property type="nucleotide sequence ID" value="NZ_PVUE01000012.1"/>
</dbReference>
<evidence type="ECO:0000256" key="7">
    <source>
        <dbReference type="ARBA" id="ARBA00022827"/>
    </source>
</evidence>
<sequence length="263" mass="28067">MTDEAPLSVFNEMIMGLPFSLHVRGPADRERLDSAVEQVWESLRTADATFSTYKSDSAISRLNRDEPLEPDERNDVDGVLDLAEEIRVITDGAFDVRHSGIVDPAGIVKGWAAARAAEFLRPLGVGYYLNAGGDIVLHASCDQPAWRIGIEHPLDPSGLLAILELPGGAVATSGSAHRGNHIIDPHTGAPATGFAQVTVVGPSLVTADIAATALMVTGSVNSRMSTWLEGYEILAVTRDSRAVATRGMSDKLVTELAHQTFDL</sequence>
<keyword evidence="4" id="KW-0285">Flavoprotein</keyword>
<evidence type="ECO:0000256" key="3">
    <source>
        <dbReference type="ARBA" id="ARBA00016337"/>
    </source>
</evidence>
<dbReference type="Pfam" id="PF02424">
    <property type="entry name" value="ApbE"/>
    <property type="match status" value="2"/>
</dbReference>
<evidence type="ECO:0000313" key="11">
    <source>
        <dbReference type="EMBL" id="PRZ41059.1"/>
    </source>
</evidence>
<evidence type="ECO:0000256" key="6">
    <source>
        <dbReference type="ARBA" id="ARBA00022723"/>
    </source>
</evidence>
<name>A0A2T0ZXH1_9ACTN</name>
<accession>A0A2T0ZXH1</accession>
<dbReference type="AlphaFoldDB" id="A0A2T0ZXH1"/>
<dbReference type="PANTHER" id="PTHR30040:SF2">
    <property type="entry name" value="FAD:PROTEIN FMN TRANSFERASE"/>
    <property type="match status" value="1"/>
</dbReference>
<comment type="cofactor">
    <cofactor evidence="1">
        <name>Mg(2+)</name>
        <dbReference type="ChEBI" id="CHEBI:18420"/>
    </cofactor>
</comment>
<evidence type="ECO:0000256" key="1">
    <source>
        <dbReference type="ARBA" id="ARBA00001946"/>
    </source>
</evidence>
<keyword evidence="5" id="KW-0808">Transferase</keyword>
<dbReference type="EC" id="2.7.1.180" evidence="2"/>
<evidence type="ECO:0000256" key="9">
    <source>
        <dbReference type="ARBA" id="ARBA00031306"/>
    </source>
</evidence>
<organism evidence="11 12">
    <name type="scientific">Antricoccus suffuscus</name>
    <dbReference type="NCBI Taxonomy" id="1629062"/>
    <lineage>
        <taxon>Bacteria</taxon>
        <taxon>Bacillati</taxon>
        <taxon>Actinomycetota</taxon>
        <taxon>Actinomycetes</taxon>
        <taxon>Geodermatophilales</taxon>
        <taxon>Antricoccaceae</taxon>
        <taxon>Antricoccus</taxon>
    </lineage>
</organism>
<evidence type="ECO:0000256" key="10">
    <source>
        <dbReference type="ARBA" id="ARBA00048540"/>
    </source>
</evidence>
<keyword evidence="12" id="KW-1185">Reference proteome</keyword>
<dbReference type="EMBL" id="PVUE01000012">
    <property type="protein sequence ID" value="PRZ41059.1"/>
    <property type="molecule type" value="Genomic_DNA"/>
</dbReference>
<keyword evidence="7" id="KW-0274">FAD</keyword>